<reference evidence="2" key="1">
    <citation type="journal article" date="2014" name="Int. J. Syst. Evol. Microbiol.">
        <title>Complete genome sequence of Corynebacterium casei LMG S-19264T (=DSM 44701T), isolated from a smear-ripened cheese.</title>
        <authorList>
            <consortium name="US DOE Joint Genome Institute (JGI-PGF)"/>
            <person name="Walter F."/>
            <person name="Albersmeier A."/>
            <person name="Kalinowski J."/>
            <person name="Ruckert C."/>
        </authorList>
    </citation>
    <scope>NUCLEOTIDE SEQUENCE</scope>
    <source>
        <strain evidence="2">JCM 13306</strain>
    </source>
</reference>
<accession>A0A919FA05</accession>
<dbReference type="AlphaFoldDB" id="A0A919FA05"/>
<name>A0A919FA05_9XANT</name>
<sequence length="240" mass="24827">MRMHGQPSQQGDNMENTIWRALACAGTLALVSPMALAQEQVAAEGAAATAEVAVPVPGAASGTAEMGRAEAPPPSAAAPVELEPGAGFDCVEVMRFETDTGFIADKKAARAAGIPQDKLDEIQRRVAGSIPETIPGLKATLGGAGSYCPDPGRTIVLDGRIVDFKKGNQALRYFVGFGAGAQKFSVAARATRKSDGALIGEGEVTDRKVGGWLGGQADKGISDFAEKVADFLGDSLKRKR</sequence>
<proteinExistence type="predicted"/>
<keyword evidence="3" id="KW-1185">Reference proteome</keyword>
<evidence type="ECO:0000313" key="3">
    <source>
        <dbReference type="Proteomes" id="UP000623958"/>
    </source>
</evidence>
<feature type="signal peptide" evidence="1">
    <location>
        <begin position="1"/>
        <end position="37"/>
    </location>
</feature>
<dbReference type="InterPro" id="IPR025522">
    <property type="entry name" value="DUF4410"/>
</dbReference>
<keyword evidence="1" id="KW-0732">Signal</keyword>
<dbReference type="EMBL" id="BNBA01000030">
    <property type="protein sequence ID" value="GHH58368.1"/>
    <property type="molecule type" value="Genomic_DNA"/>
</dbReference>
<feature type="chain" id="PRO_5037219802" description="DUF4410 domain-containing protein" evidence="1">
    <location>
        <begin position="38"/>
        <end position="240"/>
    </location>
</feature>
<evidence type="ECO:0000256" key="1">
    <source>
        <dbReference type="SAM" id="SignalP"/>
    </source>
</evidence>
<gene>
    <name evidence="2" type="ORF">GCM10009090_31010</name>
</gene>
<evidence type="ECO:0008006" key="4">
    <source>
        <dbReference type="Google" id="ProtNLM"/>
    </source>
</evidence>
<reference evidence="2" key="2">
    <citation type="submission" date="2020-09" db="EMBL/GenBank/DDBJ databases">
        <authorList>
            <person name="Sun Q."/>
            <person name="Ohkuma M."/>
        </authorList>
    </citation>
    <scope>NUCLEOTIDE SEQUENCE</scope>
    <source>
        <strain evidence="2">JCM 13306</strain>
    </source>
</reference>
<comment type="caution">
    <text evidence="2">The sequence shown here is derived from an EMBL/GenBank/DDBJ whole genome shotgun (WGS) entry which is preliminary data.</text>
</comment>
<evidence type="ECO:0000313" key="2">
    <source>
        <dbReference type="EMBL" id="GHH58368.1"/>
    </source>
</evidence>
<dbReference type="Pfam" id="PF14366">
    <property type="entry name" value="DUF4410"/>
    <property type="match status" value="1"/>
</dbReference>
<protein>
    <recommendedName>
        <fullName evidence="4">DUF4410 domain-containing protein</fullName>
    </recommendedName>
</protein>
<organism evidence="2 3">
    <name type="scientific">Xanthomonas boreopolis</name>
    <dbReference type="NCBI Taxonomy" id="86183"/>
    <lineage>
        <taxon>Bacteria</taxon>
        <taxon>Pseudomonadati</taxon>
        <taxon>Pseudomonadota</taxon>
        <taxon>Gammaproteobacteria</taxon>
        <taxon>Lysobacterales</taxon>
        <taxon>Lysobacteraceae</taxon>
        <taxon>Xanthomonas</taxon>
    </lineage>
</organism>
<dbReference type="Proteomes" id="UP000623958">
    <property type="component" value="Unassembled WGS sequence"/>
</dbReference>